<dbReference type="InterPro" id="IPR001199">
    <property type="entry name" value="Cyt_B5-like_heme/steroid-bd"/>
</dbReference>
<sequence>MAGEKPEAEIAYYRLQEVAKHNSEKDMWMVIHERVYDVTPFLGEHPGGDEVLVEQAGGDATESFEDVAHSMDAKDMLKQYYIGEVHPSDRKEGSQNSGSFFKRCCSTCIIPIMGAVLLAVMYRFYMAESRLS</sequence>
<comment type="subcellular location">
    <subcellularLocation>
        <location evidence="1">Membrane</location>
    </subcellularLocation>
</comment>
<reference evidence="11" key="2">
    <citation type="submission" date="2025-08" db="UniProtKB">
        <authorList>
            <consortium name="Ensembl"/>
        </authorList>
    </citation>
    <scope>IDENTIFICATION</scope>
</reference>
<dbReference type="HOGENOM" id="CLU_102602_3_3_1"/>
<reference evidence="11 12" key="1">
    <citation type="journal article" date="2011" name="Proc. Natl. Acad. Sci. U.S.A.">
        <title>Genetic diversity and population structure of the endangered marsupial Sarcophilus harrisii (Tasmanian devil).</title>
        <authorList>
            <person name="Miller W."/>
            <person name="Hayes V.M."/>
            <person name="Ratan A."/>
            <person name="Petersen D.C."/>
            <person name="Wittekindt N.E."/>
            <person name="Miller J."/>
            <person name="Walenz B."/>
            <person name="Knight J."/>
            <person name="Qi J."/>
            <person name="Zhao F."/>
            <person name="Wang Q."/>
            <person name="Bedoya-Reina O.C."/>
            <person name="Katiyar N."/>
            <person name="Tomsho L.P."/>
            <person name="Kasson L.M."/>
            <person name="Hardie R.A."/>
            <person name="Woodbridge P."/>
            <person name="Tindall E.A."/>
            <person name="Bertelsen M.F."/>
            <person name="Dixon D."/>
            <person name="Pyecroft S."/>
            <person name="Helgen K.M."/>
            <person name="Lesk A.M."/>
            <person name="Pringle T.H."/>
            <person name="Patterson N."/>
            <person name="Zhang Y."/>
            <person name="Kreiss A."/>
            <person name="Woods G.M."/>
            <person name="Jones M.E."/>
            <person name="Schuster S.C."/>
        </authorList>
    </citation>
    <scope>NUCLEOTIDE SEQUENCE [LARGE SCALE GENOMIC DNA]</scope>
</reference>
<feature type="transmembrane region" description="Helical" evidence="9">
    <location>
        <begin position="100"/>
        <end position="125"/>
    </location>
</feature>
<evidence type="ECO:0000313" key="11">
    <source>
        <dbReference type="Ensembl" id="ENSSHAP00000016693.1"/>
    </source>
</evidence>
<evidence type="ECO:0000256" key="1">
    <source>
        <dbReference type="ARBA" id="ARBA00004370"/>
    </source>
</evidence>
<dbReference type="SMART" id="SM01117">
    <property type="entry name" value="Cyt-b5"/>
    <property type="match status" value="1"/>
</dbReference>
<dbReference type="PRINTS" id="PR00363">
    <property type="entry name" value="CYTOCHROMEB5"/>
</dbReference>
<evidence type="ECO:0000256" key="4">
    <source>
        <dbReference type="ARBA" id="ARBA00022723"/>
    </source>
</evidence>
<comment type="similarity">
    <text evidence="8 9">Belongs to the cytochrome b5 family.</text>
</comment>
<dbReference type="GeneTree" id="ENSGT00940000155584"/>
<dbReference type="STRING" id="9305.ENSSHAP00000016693"/>
<keyword evidence="9" id="KW-1133">Transmembrane helix</keyword>
<name>G3WMN8_SARHA</name>
<evidence type="ECO:0000256" key="2">
    <source>
        <dbReference type="ARBA" id="ARBA00022617"/>
    </source>
</evidence>
<keyword evidence="2 9" id="KW-0349">Heme</keyword>
<evidence type="ECO:0000256" key="9">
    <source>
        <dbReference type="RuleBase" id="RU362121"/>
    </source>
</evidence>
<proteinExistence type="inferred from homology"/>
<evidence type="ECO:0000256" key="3">
    <source>
        <dbReference type="ARBA" id="ARBA00022692"/>
    </source>
</evidence>
<dbReference type="PANTHER" id="PTHR19359:SF95">
    <property type="entry name" value="CYTOCHROME B5 TYPE B"/>
    <property type="match status" value="1"/>
</dbReference>
<organism evidence="11 12">
    <name type="scientific">Sarcophilus harrisii</name>
    <name type="common">Tasmanian devil</name>
    <name type="synonym">Sarcophilus laniarius</name>
    <dbReference type="NCBI Taxonomy" id="9305"/>
    <lineage>
        <taxon>Eukaryota</taxon>
        <taxon>Metazoa</taxon>
        <taxon>Chordata</taxon>
        <taxon>Craniata</taxon>
        <taxon>Vertebrata</taxon>
        <taxon>Euteleostomi</taxon>
        <taxon>Mammalia</taxon>
        <taxon>Metatheria</taxon>
        <taxon>Dasyuromorphia</taxon>
        <taxon>Dasyuridae</taxon>
        <taxon>Sarcophilus</taxon>
    </lineage>
</organism>
<dbReference type="eggNOG" id="KOG0537">
    <property type="taxonomic scope" value="Eukaryota"/>
</dbReference>
<dbReference type="GO" id="GO:0005741">
    <property type="term" value="C:mitochondrial outer membrane"/>
    <property type="evidence" value="ECO:0007669"/>
    <property type="project" value="TreeGrafter"/>
</dbReference>
<dbReference type="GeneID" id="100922607"/>
<dbReference type="GO" id="GO:0046872">
    <property type="term" value="F:metal ion binding"/>
    <property type="evidence" value="ECO:0007669"/>
    <property type="project" value="UniProtKB-UniRule"/>
</dbReference>
<accession>G3WMN8</accession>
<evidence type="ECO:0000313" key="12">
    <source>
        <dbReference type="Proteomes" id="UP000007648"/>
    </source>
</evidence>
<dbReference type="RefSeq" id="XP_003758584.1">
    <property type="nucleotide sequence ID" value="XM_003758536.4"/>
</dbReference>
<evidence type="ECO:0000256" key="8">
    <source>
        <dbReference type="ARBA" id="ARBA00038168"/>
    </source>
</evidence>
<dbReference type="Gene3D" id="3.10.120.10">
    <property type="entry name" value="Cytochrome b5-like heme/steroid binding domain"/>
    <property type="match status" value="1"/>
</dbReference>
<dbReference type="AlphaFoldDB" id="G3WMN8"/>
<keyword evidence="5" id="KW-0249">Electron transport</keyword>
<gene>
    <name evidence="11" type="primary">LOC100922607</name>
</gene>
<evidence type="ECO:0000256" key="6">
    <source>
        <dbReference type="ARBA" id="ARBA00023004"/>
    </source>
</evidence>
<dbReference type="InterPro" id="IPR036400">
    <property type="entry name" value="Cyt_B5-like_heme/steroid_sf"/>
</dbReference>
<keyword evidence="6 9" id="KW-0408">Iron</keyword>
<dbReference type="PANTHER" id="PTHR19359">
    <property type="entry name" value="CYTOCHROME B5"/>
    <property type="match status" value="1"/>
</dbReference>
<dbReference type="InterPro" id="IPR050668">
    <property type="entry name" value="Cytochrome_b5"/>
</dbReference>
<dbReference type="FunCoup" id="G3WMN8">
    <property type="interactions" value="2264"/>
</dbReference>
<keyword evidence="3 9" id="KW-0812">Transmembrane</keyword>
<evidence type="ECO:0000256" key="5">
    <source>
        <dbReference type="ARBA" id="ARBA00022982"/>
    </source>
</evidence>
<keyword evidence="5" id="KW-0813">Transport</keyword>
<evidence type="ECO:0000256" key="7">
    <source>
        <dbReference type="ARBA" id="ARBA00023136"/>
    </source>
</evidence>
<dbReference type="PROSITE" id="PS00191">
    <property type="entry name" value="CYTOCHROME_B5_1"/>
    <property type="match status" value="1"/>
</dbReference>
<reference evidence="11" key="3">
    <citation type="submission" date="2025-09" db="UniProtKB">
        <authorList>
            <consortium name="Ensembl"/>
        </authorList>
    </citation>
    <scope>IDENTIFICATION</scope>
</reference>
<dbReference type="GO" id="GO:0020037">
    <property type="term" value="F:heme binding"/>
    <property type="evidence" value="ECO:0007669"/>
    <property type="project" value="UniProtKB-UniRule"/>
</dbReference>
<protein>
    <recommendedName>
        <fullName evidence="10">Cytochrome b5 heme-binding domain-containing protein</fullName>
    </recommendedName>
</protein>
<dbReference type="Ensembl" id="ENSSHAT00000016834.2">
    <property type="protein sequence ID" value="ENSSHAP00000016693.1"/>
    <property type="gene ID" value="ENSSHAG00000014200.2"/>
</dbReference>
<keyword evidence="12" id="KW-1185">Reference proteome</keyword>
<feature type="domain" description="Cytochrome b5 heme-binding" evidence="10">
    <location>
        <begin position="10"/>
        <end position="86"/>
    </location>
</feature>
<keyword evidence="7 9" id="KW-0472">Membrane</keyword>
<keyword evidence="4 9" id="KW-0479">Metal-binding</keyword>
<dbReference type="PROSITE" id="PS50255">
    <property type="entry name" value="CYTOCHROME_B5_2"/>
    <property type="match status" value="1"/>
</dbReference>
<dbReference type="InterPro" id="IPR018506">
    <property type="entry name" value="Cyt_B5_heme-BS"/>
</dbReference>
<evidence type="ECO:0000259" key="10">
    <source>
        <dbReference type="PROSITE" id="PS50255"/>
    </source>
</evidence>
<dbReference type="KEGG" id="shr:100922607"/>
<dbReference type="OrthoDB" id="260519at2759"/>
<dbReference type="Pfam" id="PF00173">
    <property type="entry name" value="Cyt-b5"/>
    <property type="match status" value="1"/>
</dbReference>
<dbReference type="InParanoid" id="G3WMN8"/>
<dbReference type="OMA" id="NTCKSYW"/>
<dbReference type="Proteomes" id="UP000007648">
    <property type="component" value="Unassembled WGS sequence"/>
</dbReference>
<dbReference type="SUPFAM" id="SSF55856">
    <property type="entry name" value="Cytochrome b5-like heme/steroid binding domain"/>
    <property type="match status" value="1"/>
</dbReference>
<dbReference type="FunFam" id="3.10.120.10:FF:000002">
    <property type="entry name" value="Cytochrome b5 type B"/>
    <property type="match status" value="1"/>
</dbReference>